<protein>
    <recommendedName>
        <fullName evidence="1">DUF3669 domain-containing protein</fullName>
    </recommendedName>
</protein>
<evidence type="ECO:0000313" key="3">
    <source>
        <dbReference type="Proteomes" id="UP000324767"/>
    </source>
</evidence>
<evidence type="ECO:0000313" key="2">
    <source>
        <dbReference type="EMBL" id="KAA6413657.1"/>
    </source>
</evidence>
<dbReference type="PANTHER" id="PTHR40780:SF3">
    <property type="entry name" value="DUF3669 DOMAIN-CONTAINING PROTEIN"/>
    <property type="match status" value="1"/>
</dbReference>
<evidence type="ECO:0000259" key="1">
    <source>
        <dbReference type="Pfam" id="PF12417"/>
    </source>
</evidence>
<sequence>MPQLVREGLIAKYCPSPLAAEIKSSHANRDCLVRPYLGKRRHGGAERRSRFQASSLRNLPLHVDQMEQLGLDIETYAKLMAEALAMMHWYGEMDASDVKFVLAPPRSTAPSAKIHSAVLGEHAMWLLDFDCCRQMFMDERGVDQAVAAFFRNDSFFPRPSTRACPDQALWEIFRAKYRQASCMVGGDSTRMRLPRILVEKIEGTQWKRVENTGPLAMVEVGNETRVGLDGEHLVRQMLEPLNWIEVSTWHGMVD</sequence>
<dbReference type="AlphaFoldDB" id="A0A5M8PVL7"/>
<gene>
    <name evidence="2" type="ORF">FRX48_02018</name>
</gene>
<comment type="caution">
    <text evidence="2">The sequence shown here is derived from an EMBL/GenBank/DDBJ whole genome shotgun (WGS) entry which is preliminary data.</text>
</comment>
<feature type="domain" description="DUF3669" evidence="1">
    <location>
        <begin position="124"/>
        <end position="183"/>
    </location>
</feature>
<organism evidence="2 3">
    <name type="scientific">Lasallia pustulata</name>
    <dbReference type="NCBI Taxonomy" id="136370"/>
    <lineage>
        <taxon>Eukaryota</taxon>
        <taxon>Fungi</taxon>
        <taxon>Dikarya</taxon>
        <taxon>Ascomycota</taxon>
        <taxon>Pezizomycotina</taxon>
        <taxon>Lecanoromycetes</taxon>
        <taxon>OSLEUM clade</taxon>
        <taxon>Umbilicariomycetidae</taxon>
        <taxon>Umbilicariales</taxon>
        <taxon>Umbilicariaceae</taxon>
        <taxon>Lasallia</taxon>
    </lineage>
</organism>
<accession>A0A5M8PVL7</accession>
<dbReference type="Pfam" id="PF12417">
    <property type="entry name" value="DUF3669"/>
    <property type="match status" value="1"/>
</dbReference>
<dbReference type="InterPro" id="IPR022137">
    <property type="entry name" value="Znf_prot_DUF3669"/>
</dbReference>
<dbReference type="PANTHER" id="PTHR40780">
    <property type="entry name" value="DUF3669 DOMAIN-CONTAINING PROTEIN"/>
    <property type="match status" value="1"/>
</dbReference>
<reference evidence="2 3" key="1">
    <citation type="submission" date="2019-09" db="EMBL/GenBank/DDBJ databases">
        <title>The hologenome of the rock-dwelling lichen Lasallia pustulata.</title>
        <authorList>
            <person name="Greshake Tzovaras B."/>
            <person name="Segers F."/>
            <person name="Bicker A."/>
            <person name="Dal Grande F."/>
            <person name="Otte J."/>
            <person name="Hankeln T."/>
            <person name="Schmitt I."/>
            <person name="Ebersberger I."/>
        </authorList>
    </citation>
    <scope>NUCLEOTIDE SEQUENCE [LARGE SCALE GENOMIC DNA]</scope>
    <source>
        <strain evidence="2">A1-1</strain>
    </source>
</reference>
<dbReference type="OrthoDB" id="2993351at2759"/>
<dbReference type="EMBL" id="VXIT01000003">
    <property type="protein sequence ID" value="KAA6413657.1"/>
    <property type="molecule type" value="Genomic_DNA"/>
</dbReference>
<proteinExistence type="predicted"/>
<name>A0A5M8PVL7_9LECA</name>
<dbReference type="Proteomes" id="UP000324767">
    <property type="component" value="Unassembled WGS sequence"/>
</dbReference>